<organism evidence="1 2">
    <name type="scientific">Gymnopus androsaceus JB14</name>
    <dbReference type="NCBI Taxonomy" id="1447944"/>
    <lineage>
        <taxon>Eukaryota</taxon>
        <taxon>Fungi</taxon>
        <taxon>Dikarya</taxon>
        <taxon>Basidiomycota</taxon>
        <taxon>Agaricomycotina</taxon>
        <taxon>Agaricomycetes</taxon>
        <taxon>Agaricomycetidae</taxon>
        <taxon>Agaricales</taxon>
        <taxon>Marasmiineae</taxon>
        <taxon>Omphalotaceae</taxon>
        <taxon>Gymnopus</taxon>
    </lineage>
</organism>
<name>A0A6A4IS94_9AGAR</name>
<dbReference type="EMBL" id="ML769383">
    <property type="protein sequence ID" value="KAE9411458.1"/>
    <property type="molecule type" value="Genomic_DNA"/>
</dbReference>
<keyword evidence="2" id="KW-1185">Reference proteome</keyword>
<gene>
    <name evidence="1" type="ORF">BT96DRAFT_968899</name>
</gene>
<dbReference type="AlphaFoldDB" id="A0A6A4IS94"/>
<evidence type="ECO:0000313" key="2">
    <source>
        <dbReference type="Proteomes" id="UP000799118"/>
    </source>
</evidence>
<dbReference type="InterPro" id="IPR027796">
    <property type="entry name" value="OTT_1508_deam-like"/>
</dbReference>
<dbReference type="OrthoDB" id="5308969at2759"/>
<sequence length="512" mass="57484">MSERAPSLESYFCLSDADGDDSTHRILAVANALASLCVSKRRGQVFAIGIRVDAEFLGVYITENNGVPNSTIQYLKTVLSTLKTISKSSTTLSATTSSPQQTLKIEDTVTQPEQDALALIVLKHTFPKFHANLAKRDKAWDSRVDDIRKKQLKDKPELAVQFEMILRVIDMVYKWVSAYVRKKTDVTLLHLYNCLSILDEMVRRSTDYRPCDISDVIELEDVGDDDTEEAVGDDNTLQVDDGIVTLQEEEVGDDDTLQAGDRLQEDDDDTLRAGDEDVTLQEENGNDGLVPGFSMKRFVYRIISVVIHIRRLAISPTYERFFDRKCTIYTCLPVIQKIHLDPQGLLKTAELPGLFATSAKKTKRVRLHAELQLFRMLIEVFICKKQTPYWIIGVSKLMCVGCHTVIAKAYPQVLEEHPDAGLKPFAVHGCHGKLYQGWAAPNLSFEQLDFNLNGEVRIRAEILLLASLKVHVAQRRLSDSSISASSDKETGNNTNRLLAEKAQRLDPEAILQ</sequence>
<proteinExistence type="predicted"/>
<dbReference type="Proteomes" id="UP000799118">
    <property type="component" value="Unassembled WGS sequence"/>
</dbReference>
<protein>
    <submittedName>
        <fullName evidence="1">Uncharacterized protein</fullName>
    </submittedName>
</protein>
<evidence type="ECO:0000313" key="1">
    <source>
        <dbReference type="EMBL" id="KAE9411458.1"/>
    </source>
</evidence>
<accession>A0A6A4IS94</accession>
<dbReference type="Pfam" id="PF14441">
    <property type="entry name" value="OTT_1508_deam"/>
    <property type="match status" value="1"/>
</dbReference>
<reference evidence="1" key="1">
    <citation type="journal article" date="2019" name="Environ. Microbiol.">
        <title>Fungal ecological strategies reflected in gene transcription - a case study of two litter decomposers.</title>
        <authorList>
            <person name="Barbi F."/>
            <person name="Kohler A."/>
            <person name="Barry K."/>
            <person name="Baskaran P."/>
            <person name="Daum C."/>
            <person name="Fauchery L."/>
            <person name="Ihrmark K."/>
            <person name="Kuo A."/>
            <person name="LaButti K."/>
            <person name="Lipzen A."/>
            <person name="Morin E."/>
            <person name="Grigoriev I.V."/>
            <person name="Henrissat B."/>
            <person name="Lindahl B."/>
            <person name="Martin F."/>
        </authorList>
    </citation>
    <scope>NUCLEOTIDE SEQUENCE</scope>
    <source>
        <strain evidence="1">JB14</strain>
    </source>
</reference>